<evidence type="ECO:0000256" key="5">
    <source>
        <dbReference type="SAM" id="MobiDB-lite"/>
    </source>
</evidence>
<dbReference type="PANTHER" id="PTHR46953:SF1">
    <property type="entry name" value="G-PROTEIN COUPLED RECEPTOR MTH-LIKE 1-RELATED"/>
    <property type="match status" value="1"/>
</dbReference>
<keyword evidence="4 6" id="KW-0472">Membrane</keyword>
<feature type="region of interest" description="Disordered" evidence="5">
    <location>
        <begin position="796"/>
        <end position="857"/>
    </location>
</feature>
<dbReference type="CDD" id="cd15039">
    <property type="entry name" value="7tmB3_Methuselah-like"/>
    <property type="match status" value="1"/>
</dbReference>
<dbReference type="GO" id="GO:0007166">
    <property type="term" value="P:cell surface receptor signaling pathway"/>
    <property type="evidence" value="ECO:0007669"/>
    <property type="project" value="InterPro"/>
</dbReference>
<comment type="caution">
    <text evidence="9">The sequence shown here is derived from an EMBL/GenBank/DDBJ whole genome shotgun (WGS) entry which is preliminary data.</text>
</comment>
<feature type="compositionally biased region" description="Low complexity" evidence="5">
    <location>
        <begin position="90"/>
        <end position="106"/>
    </location>
</feature>
<sequence length="857" mass="96067">MYVCLVFTVVIIVVNSQGQEDQVHRIRQRRESESQPEDLQQLREEQPHPSQQSQQQQLQHQREEQQEQGQQQRQQREQQLLRQQREQDDGQQLQRPQQQHLESQSQVEDEARISVSPSPTVQPPIGPTDSATDNSQQDPHQAETEGRQQRLTETQGHDQENGVPSTEVVTNVSRDQELQQVVEGEDEEGQTKTVRIEDYDLQQQLEDGEVVVEEEEDEVLSDLPSSLPTLRWGEAATITKCCPPEEVLVRQTDGQPPTCQPVPADQRWRPLLLNGRSGQRVAPSARSALVSGNVSCAGQHFWLDSTAGERFELLTTGHLYMRRADALLAPLSFCADRLLSRPERPPEEAGPPAPLRAGRAARVCTLSLQERSSLLDEQTLWPACARRRCLRKCCPRGLKVRWHDQLCVPQTGEQPWRPGFWQQAGNVTDYLTVAGNPPCRADDGSFRKVFALEPAYTDDDQFFLKEEWPSVEYEHPQKPGVLIDYHAAIVCFGESSGSAAGARVSAATHLYRALLLVSALFLLATLVVYCAVPELRNLHGRCLLSHVAALLAAYGCNLAAQLEVVYSSMAACQVIALVMYFSFLAACFWLNAMSFDIWLTFSRIRSAAPNRSQTGRFVKYSLYCWCCPLVLTAVVITMQFAPDWLVPPENFIRPRLGEQSCWFPGSLEMLVYFHVPILVLMTANLVFFVLTAKNLLQTEKDTRMAGRQKKGIEKFKIYVNLFIVMGVAWIAEALSIHLGPKEVWIITDVFNALQGFFIFILFTLRQNTRNTIRRHFASSPLCGRCCPSSVHLPGFSSSRKTASTSVPSGEAGEASQQHRQQQGEAREGSPARETAALCGTAADPEQEGEVIGGDDTR</sequence>
<evidence type="ECO:0000256" key="4">
    <source>
        <dbReference type="ARBA" id="ARBA00023136"/>
    </source>
</evidence>
<feature type="compositionally biased region" description="Low complexity" evidence="5">
    <location>
        <begin position="67"/>
        <end position="82"/>
    </location>
</feature>
<dbReference type="AlphaFoldDB" id="A0A6A4WD66"/>
<feature type="compositionally biased region" description="Basic and acidic residues" evidence="5">
    <location>
        <begin position="140"/>
        <end position="160"/>
    </location>
</feature>
<dbReference type="PROSITE" id="PS50261">
    <property type="entry name" value="G_PROTEIN_RECEP_F2_4"/>
    <property type="match status" value="1"/>
</dbReference>
<feature type="region of interest" description="Disordered" evidence="5">
    <location>
        <begin position="21"/>
        <end position="194"/>
    </location>
</feature>
<keyword evidence="10" id="KW-1185">Reference proteome</keyword>
<feature type="compositionally biased region" description="Polar residues" evidence="5">
    <location>
        <begin position="796"/>
        <end position="807"/>
    </location>
</feature>
<evidence type="ECO:0000256" key="7">
    <source>
        <dbReference type="SAM" id="SignalP"/>
    </source>
</evidence>
<accession>A0A6A4WD66</accession>
<dbReference type="EMBL" id="VIIS01001233">
    <property type="protein sequence ID" value="KAF0300801.1"/>
    <property type="molecule type" value="Genomic_DNA"/>
</dbReference>
<feature type="transmembrane region" description="Helical" evidence="6">
    <location>
        <begin position="543"/>
        <end position="562"/>
    </location>
</feature>
<feature type="domain" description="G-protein coupled receptors family 2 profile 2" evidence="8">
    <location>
        <begin position="507"/>
        <end position="766"/>
    </location>
</feature>
<keyword evidence="7" id="KW-0732">Signal</keyword>
<feature type="chain" id="PRO_5033875003" evidence="7">
    <location>
        <begin position="19"/>
        <end position="857"/>
    </location>
</feature>
<feature type="signal peptide" evidence="7">
    <location>
        <begin position="1"/>
        <end position="18"/>
    </location>
</feature>
<keyword evidence="2 6" id="KW-0812">Transmembrane</keyword>
<keyword evidence="3 6" id="KW-1133">Transmembrane helix</keyword>
<feature type="compositionally biased region" description="Basic and acidic residues" evidence="5">
    <location>
        <begin position="21"/>
        <end position="33"/>
    </location>
</feature>
<evidence type="ECO:0000256" key="2">
    <source>
        <dbReference type="ARBA" id="ARBA00022692"/>
    </source>
</evidence>
<dbReference type="OrthoDB" id="6134459at2759"/>
<feature type="compositionally biased region" description="Polar residues" evidence="5">
    <location>
        <begin position="162"/>
        <end position="173"/>
    </location>
</feature>
<feature type="transmembrane region" description="Helical" evidence="6">
    <location>
        <begin position="672"/>
        <end position="696"/>
    </location>
</feature>
<feature type="compositionally biased region" description="Low complexity" evidence="5">
    <location>
        <begin position="48"/>
        <end position="59"/>
    </location>
</feature>
<evidence type="ECO:0000313" key="9">
    <source>
        <dbReference type="EMBL" id="KAF0300802.1"/>
    </source>
</evidence>
<dbReference type="InterPro" id="IPR017981">
    <property type="entry name" value="GPCR_2-like_7TM"/>
</dbReference>
<gene>
    <name evidence="9" type="primary">mth2_11</name>
    <name evidence="9" type="ORF">FJT64_026768</name>
</gene>
<dbReference type="InterPro" id="IPR000832">
    <property type="entry name" value="GPCR_2_secretin-like"/>
</dbReference>
<evidence type="ECO:0000259" key="8">
    <source>
        <dbReference type="PROSITE" id="PS50261"/>
    </source>
</evidence>
<feature type="compositionally biased region" description="Polar residues" evidence="5">
    <location>
        <begin position="814"/>
        <end position="823"/>
    </location>
</feature>
<organism evidence="9 10">
    <name type="scientific">Amphibalanus amphitrite</name>
    <name type="common">Striped barnacle</name>
    <name type="synonym">Balanus amphitrite</name>
    <dbReference type="NCBI Taxonomy" id="1232801"/>
    <lineage>
        <taxon>Eukaryota</taxon>
        <taxon>Metazoa</taxon>
        <taxon>Ecdysozoa</taxon>
        <taxon>Arthropoda</taxon>
        <taxon>Crustacea</taxon>
        <taxon>Multicrustacea</taxon>
        <taxon>Cirripedia</taxon>
        <taxon>Thoracica</taxon>
        <taxon>Thoracicalcarea</taxon>
        <taxon>Balanomorpha</taxon>
        <taxon>Balanoidea</taxon>
        <taxon>Balanidae</taxon>
        <taxon>Amphibalaninae</taxon>
        <taxon>Amphibalanus</taxon>
    </lineage>
</organism>
<evidence type="ECO:0000256" key="3">
    <source>
        <dbReference type="ARBA" id="ARBA00022989"/>
    </source>
</evidence>
<evidence type="ECO:0000256" key="6">
    <source>
        <dbReference type="SAM" id="Phobius"/>
    </source>
</evidence>
<dbReference type="Pfam" id="PF00002">
    <property type="entry name" value="7tm_2"/>
    <property type="match status" value="1"/>
</dbReference>
<feature type="transmembrane region" description="Helical" evidence="6">
    <location>
        <begin position="717"/>
        <end position="738"/>
    </location>
</feature>
<feature type="transmembrane region" description="Helical" evidence="6">
    <location>
        <begin position="744"/>
        <end position="764"/>
    </location>
</feature>
<dbReference type="Proteomes" id="UP000440578">
    <property type="component" value="Unassembled WGS sequence"/>
</dbReference>
<evidence type="ECO:0000313" key="10">
    <source>
        <dbReference type="Proteomes" id="UP000440578"/>
    </source>
</evidence>
<feature type="transmembrane region" description="Helical" evidence="6">
    <location>
        <begin position="574"/>
        <end position="599"/>
    </location>
</feature>
<name>A0A6A4WD66_AMPAM</name>
<protein>
    <submittedName>
        <fullName evidence="9">G-protein coupled receptor Mth2</fullName>
    </submittedName>
</protein>
<dbReference type="InterPro" id="IPR052808">
    <property type="entry name" value="GPCR_Mth-like"/>
</dbReference>
<evidence type="ECO:0000256" key="1">
    <source>
        <dbReference type="ARBA" id="ARBA00004141"/>
    </source>
</evidence>
<dbReference type="PANTHER" id="PTHR46953">
    <property type="entry name" value="G-PROTEIN COUPLED RECEPTOR MTH-LIKE 1-RELATED"/>
    <property type="match status" value="1"/>
</dbReference>
<feature type="transmembrane region" description="Helical" evidence="6">
    <location>
        <begin position="510"/>
        <end position="531"/>
    </location>
</feature>
<reference evidence="9 10" key="1">
    <citation type="submission" date="2019-07" db="EMBL/GenBank/DDBJ databases">
        <title>Draft genome assembly of a fouling barnacle, Amphibalanus amphitrite (Darwin, 1854): The first reference genome for Thecostraca.</title>
        <authorList>
            <person name="Kim W."/>
        </authorList>
    </citation>
    <scope>NUCLEOTIDE SEQUENCE [LARGE SCALE GENOMIC DNA]</scope>
    <source>
        <strain evidence="9">SNU_AA5</strain>
        <tissue evidence="9">Soma without cirri and trophi</tissue>
    </source>
</reference>
<dbReference type="EMBL" id="VIIS01001233">
    <property type="protein sequence ID" value="KAF0300802.1"/>
    <property type="molecule type" value="Genomic_DNA"/>
</dbReference>
<keyword evidence="9" id="KW-0675">Receptor</keyword>
<dbReference type="Gene3D" id="1.20.1070.10">
    <property type="entry name" value="Rhodopsin 7-helix transmembrane proteins"/>
    <property type="match status" value="1"/>
</dbReference>
<feature type="transmembrane region" description="Helical" evidence="6">
    <location>
        <begin position="620"/>
        <end position="641"/>
    </location>
</feature>
<dbReference type="GO" id="GO:0016020">
    <property type="term" value="C:membrane"/>
    <property type="evidence" value="ECO:0007669"/>
    <property type="project" value="UniProtKB-SubCell"/>
</dbReference>
<feature type="compositionally biased region" description="Polar residues" evidence="5">
    <location>
        <begin position="129"/>
        <end position="139"/>
    </location>
</feature>
<dbReference type="GO" id="GO:0004930">
    <property type="term" value="F:G protein-coupled receptor activity"/>
    <property type="evidence" value="ECO:0007669"/>
    <property type="project" value="InterPro"/>
</dbReference>
<proteinExistence type="predicted"/>
<comment type="subcellular location">
    <subcellularLocation>
        <location evidence="1">Membrane</location>
        <topology evidence="1">Multi-pass membrane protein</topology>
    </subcellularLocation>
</comment>